<feature type="compositionally biased region" description="Basic and acidic residues" evidence="5">
    <location>
        <begin position="903"/>
        <end position="912"/>
    </location>
</feature>
<feature type="compositionally biased region" description="Basic and acidic residues" evidence="5">
    <location>
        <begin position="469"/>
        <end position="489"/>
    </location>
</feature>
<feature type="compositionally biased region" description="Basic and acidic residues" evidence="5">
    <location>
        <begin position="854"/>
        <end position="875"/>
    </location>
</feature>
<organism evidence="7 8">
    <name type="scientific">Jaminaea rosea</name>
    <dbReference type="NCBI Taxonomy" id="1569628"/>
    <lineage>
        <taxon>Eukaryota</taxon>
        <taxon>Fungi</taxon>
        <taxon>Dikarya</taxon>
        <taxon>Basidiomycota</taxon>
        <taxon>Ustilaginomycotina</taxon>
        <taxon>Exobasidiomycetes</taxon>
        <taxon>Microstromatales</taxon>
        <taxon>Microstromatales incertae sedis</taxon>
        <taxon>Jaminaea</taxon>
    </lineage>
</organism>
<feature type="compositionally biased region" description="Basic and acidic residues" evidence="5">
    <location>
        <begin position="975"/>
        <end position="1023"/>
    </location>
</feature>
<evidence type="ECO:0000259" key="6">
    <source>
        <dbReference type="PROSITE" id="PS50800"/>
    </source>
</evidence>
<dbReference type="GO" id="GO:0008440">
    <property type="term" value="F:inositol-1,4,5-trisphosphate 3-kinase activity"/>
    <property type="evidence" value="ECO:0007669"/>
    <property type="project" value="TreeGrafter"/>
</dbReference>
<feature type="compositionally biased region" description="Polar residues" evidence="5">
    <location>
        <begin position="182"/>
        <end position="191"/>
    </location>
</feature>
<comment type="similarity">
    <text evidence="1 4">Belongs to the inositol phosphokinase (IPK) family.</text>
</comment>
<dbReference type="OrthoDB" id="338650at2759"/>
<feature type="compositionally biased region" description="Basic and acidic residues" evidence="5">
    <location>
        <begin position="792"/>
        <end position="801"/>
    </location>
</feature>
<dbReference type="STRING" id="1569628.A0A316UWL0"/>
<dbReference type="GO" id="GO:0000824">
    <property type="term" value="F:inositol-1,4,5,6-tetrakisphosphate 3-kinase activity"/>
    <property type="evidence" value="ECO:0007669"/>
    <property type="project" value="TreeGrafter"/>
</dbReference>
<feature type="compositionally biased region" description="Basic and acidic residues" evidence="5">
    <location>
        <begin position="886"/>
        <end position="895"/>
    </location>
</feature>
<dbReference type="SUPFAM" id="SSF68906">
    <property type="entry name" value="SAP domain"/>
    <property type="match status" value="1"/>
</dbReference>
<dbReference type="PANTHER" id="PTHR12400:SF108">
    <property type="entry name" value="KINASE"/>
    <property type="match status" value="1"/>
</dbReference>
<name>A0A316UWL0_9BASI</name>
<dbReference type="Pfam" id="PF03770">
    <property type="entry name" value="IPK"/>
    <property type="match status" value="2"/>
</dbReference>
<dbReference type="GO" id="GO:0032958">
    <property type="term" value="P:inositol phosphate biosynthetic process"/>
    <property type="evidence" value="ECO:0007669"/>
    <property type="project" value="InterPro"/>
</dbReference>
<dbReference type="Proteomes" id="UP000245884">
    <property type="component" value="Unassembled WGS sequence"/>
</dbReference>
<feature type="domain" description="SAP" evidence="6">
    <location>
        <begin position="4"/>
        <end position="38"/>
    </location>
</feature>
<dbReference type="Pfam" id="PF02037">
    <property type="entry name" value="SAP"/>
    <property type="match status" value="1"/>
</dbReference>
<reference evidence="7 8" key="1">
    <citation type="journal article" date="2018" name="Mol. Biol. Evol.">
        <title>Broad Genomic Sampling Reveals a Smut Pathogenic Ancestry of the Fungal Clade Ustilaginomycotina.</title>
        <authorList>
            <person name="Kijpornyongpan T."/>
            <person name="Mondo S.J."/>
            <person name="Barry K."/>
            <person name="Sandor L."/>
            <person name="Lee J."/>
            <person name="Lipzen A."/>
            <person name="Pangilinan J."/>
            <person name="LaButti K."/>
            <person name="Hainaut M."/>
            <person name="Henrissat B."/>
            <person name="Grigoriev I.V."/>
            <person name="Spatafora J.W."/>
            <person name="Aime M.C."/>
        </authorList>
    </citation>
    <scope>NUCLEOTIDE SEQUENCE [LARGE SCALE GENOMIC DNA]</scope>
    <source>
        <strain evidence="7 8">MCA 5214</strain>
    </source>
</reference>
<gene>
    <name evidence="7" type="ORF">BDZ90DRAFT_140876</name>
</gene>
<evidence type="ECO:0000313" key="7">
    <source>
        <dbReference type="EMBL" id="PWN29188.1"/>
    </source>
</evidence>
<feature type="compositionally biased region" description="Low complexity" evidence="5">
    <location>
        <begin position="105"/>
        <end position="115"/>
    </location>
</feature>
<feature type="region of interest" description="Disordered" evidence="5">
    <location>
        <begin position="34"/>
        <end position="163"/>
    </location>
</feature>
<dbReference type="Gene3D" id="3.30.470.160">
    <property type="entry name" value="Inositol polyphosphate kinase"/>
    <property type="match status" value="1"/>
</dbReference>
<dbReference type="GO" id="GO:0005737">
    <property type="term" value="C:cytoplasm"/>
    <property type="evidence" value="ECO:0007669"/>
    <property type="project" value="TreeGrafter"/>
</dbReference>
<feature type="compositionally biased region" description="Basic and acidic residues" evidence="5">
    <location>
        <begin position="814"/>
        <end position="842"/>
    </location>
</feature>
<dbReference type="GO" id="GO:0005634">
    <property type="term" value="C:nucleus"/>
    <property type="evidence" value="ECO:0007669"/>
    <property type="project" value="TreeGrafter"/>
</dbReference>
<evidence type="ECO:0000256" key="4">
    <source>
        <dbReference type="RuleBase" id="RU363090"/>
    </source>
</evidence>
<feature type="region of interest" description="Disordered" evidence="5">
    <location>
        <begin position="182"/>
        <end position="204"/>
    </location>
</feature>
<dbReference type="InterPro" id="IPR038286">
    <property type="entry name" value="IPK_sf"/>
</dbReference>
<dbReference type="InterPro" id="IPR005522">
    <property type="entry name" value="IPK"/>
</dbReference>
<evidence type="ECO:0000256" key="5">
    <source>
        <dbReference type="SAM" id="MobiDB-lite"/>
    </source>
</evidence>
<dbReference type="GeneID" id="37025289"/>
<feature type="region of interest" description="Disordered" evidence="5">
    <location>
        <begin position="713"/>
        <end position="1023"/>
    </location>
</feature>
<accession>A0A316UWL0</accession>
<keyword evidence="8" id="KW-1185">Reference proteome</keyword>
<dbReference type="GO" id="GO:0046854">
    <property type="term" value="P:phosphatidylinositol phosphate biosynthetic process"/>
    <property type="evidence" value="ECO:0007669"/>
    <property type="project" value="TreeGrafter"/>
</dbReference>
<evidence type="ECO:0000256" key="2">
    <source>
        <dbReference type="ARBA" id="ARBA00022679"/>
    </source>
</evidence>
<dbReference type="Gene3D" id="1.10.720.30">
    <property type="entry name" value="SAP domain"/>
    <property type="match status" value="1"/>
</dbReference>
<keyword evidence="3 4" id="KW-0418">Kinase</keyword>
<dbReference type="EC" id="2.7.-.-" evidence="4"/>
<keyword evidence="2 4" id="KW-0808">Transferase</keyword>
<dbReference type="SUPFAM" id="SSF56104">
    <property type="entry name" value="SAICAR synthase-like"/>
    <property type="match status" value="1"/>
</dbReference>
<evidence type="ECO:0000256" key="1">
    <source>
        <dbReference type="ARBA" id="ARBA00007374"/>
    </source>
</evidence>
<dbReference type="InterPro" id="IPR003034">
    <property type="entry name" value="SAP_dom"/>
</dbReference>
<dbReference type="PANTHER" id="PTHR12400">
    <property type="entry name" value="INOSITOL POLYPHOSPHATE KINASE"/>
    <property type="match status" value="1"/>
</dbReference>
<feature type="region of interest" description="Disordered" evidence="5">
    <location>
        <begin position="467"/>
        <end position="494"/>
    </location>
</feature>
<evidence type="ECO:0000313" key="8">
    <source>
        <dbReference type="Proteomes" id="UP000245884"/>
    </source>
</evidence>
<dbReference type="PROSITE" id="PS50800">
    <property type="entry name" value="SAP"/>
    <property type="match status" value="1"/>
</dbReference>
<dbReference type="SMART" id="SM00513">
    <property type="entry name" value="SAP"/>
    <property type="match status" value="1"/>
</dbReference>
<sequence length="1023" mass="112763">MQDWSKLKVAELKEELTSRSLPTNGLKAELVARLAEADSSSSAAPEAKEENGAEVADEAEVTATDEPPETEGGAGADTVQSGDKPRRTDADGVASKKNVEEEPAIELLQAPAEEPAPTEEIDLGGEAAAEQPKDSAIDATTAVTTKEPQPTEGKPADSAKPASSSLVTSEWLISQLSALNASHTNSPSSQIAGHPGTVRSLTGPSGEAMVVKQTLPAEVDFYASHLHASGKLESETNKGQSLRKQMATRWTPRFYGSATVAEGEKPYVALEDLLSGGFEKANVLDVKLGTQLWDEMDASHEKQERMEAAAKATTSAETGIRLTSWRTWDSQAEDGAGQFRSMGKAFGKAISADQLPLGLTAFFGLLRGKEAQEFEEIDQRAAKDAVAVADAAKSPVLEGPTLISSTPRLPFHLVHPLLTLHLLPQLDRLIGLMSQLEVRIRGGSLLVVFEGELNALWRRMSERAIPPAKGDEAEEKKEGEDQLHDAKTPKERKRSPPLVKLRLIDFAHSRFVPGQGPDEGLLKGLRTLRALLGHMVEDVVPISQVSIEEAAQHLPAARVLRVEGLVRPMTLALLKDKCKEILAQGEGQEDPLDTTVLDGGAWLDGIKSCGWLVFRTTELAMKLQRECDGSPFPPTASTAMAVDEAAGRPSARFYPVAEPSVDTIVTEYVPLEERAWKGEKRERLPLLVRKPKSNNDEADKEGLEWPFLLRLAHPPSNESAGKEGQAASKKDSKKRKGQDPVAGVSNKRADRGQGTTIRGIAGRSDDAAGAALMGRMGGFTSRDGPRRRSPPPRRDVWEPQMDRLPPPDPYGYYTDERDAWRPPPRGRMDEIDRRDWRYDARPIPDQYAAPPPPPRDDWRRRERDDWRAPRDDYAYGRRRSRSPVDTWRRDDRARDYSALSRPLPEERWRRDPSPPPPAAMSRYRQAERYYQNDSRAPPPRRDERDYGRERYTPPRGATTIGPRGDRPPAPVATGDRWRQREEDVRHRSPPRGPRDGAGGKRYAADAEQGDRYVPRGRFGDGGR</sequence>
<proteinExistence type="inferred from homology"/>
<dbReference type="RefSeq" id="XP_025363800.1">
    <property type="nucleotide sequence ID" value="XM_025503466.1"/>
</dbReference>
<dbReference type="InterPro" id="IPR036361">
    <property type="entry name" value="SAP_dom_sf"/>
</dbReference>
<protein>
    <recommendedName>
        <fullName evidence="4">Kinase</fullName>
        <ecNumber evidence="4">2.7.-.-</ecNumber>
    </recommendedName>
</protein>
<feature type="compositionally biased region" description="Basic and acidic residues" evidence="5">
    <location>
        <begin position="939"/>
        <end position="952"/>
    </location>
</feature>
<dbReference type="EMBL" id="KZ819664">
    <property type="protein sequence ID" value="PWN29188.1"/>
    <property type="molecule type" value="Genomic_DNA"/>
</dbReference>
<dbReference type="AlphaFoldDB" id="A0A316UWL0"/>
<evidence type="ECO:0000256" key="3">
    <source>
        <dbReference type="ARBA" id="ARBA00022777"/>
    </source>
</evidence>